<evidence type="ECO:0000259" key="1">
    <source>
        <dbReference type="Pfam" id="PF03888"/>
    </source>
</evidence>
<organism evidence="2 3">
    <name type="scientific">Paenibacillus lutrae</name>
    <dbReference type="NCBI Taxonomy" id="2078573"/>
    <lineage>
        <taxon>Bacteria</taxon>
        <taxon>Bacillati</taxon>
        <taxon>Bacillota</taxon>
        <taxon>Bacilli</taxon>
        <taxon>Bacillales</taxon>
        <taxon>Paenibacillaceae</taxon>
        <taxon>Paenibacillus</taxon>
    </lineage>
</organism>
<dbReference type="OrthoDB" id="2881381at2"/>
<evidence type="ECO:0000313" key="2">
    <source>
        <dbReference type="EMBL" id="MVP01004.1"/>
    </source>
</evidence>
<dbReference type="Pfam" id="PF03888">
    <property type="entry name" value="MucB_RseB"/>
    <property type="match status" value="1"/>
</dbReference>
<proteinExistence type="predicted"/>
<dbReference type="Gene3D" id="2.50.20.10">
    <property type="entry name" value="Lipoprotein localisation LolA/LolB/LppX"/>
    <property type="match status" value="1"/>
</dbReference>
<keyword evidence="3" id="KW-1185">Reference proteome</keyword>
<dbReference type="InterPro" id="IPR033434">
    <property type="entry name" value="MucB/RseB_N"/>
</dbReference>
<gene>
    <name evidence="2" type="ORF">EDM21_16015</name>
</gene>
<protein>
    <recommendedName>
        <fullName evidence="1">MucB/RseB N-terminal domain-containing protein</fullName>
    </recommendedName>
</protein>
<evidence type="ECO:0000313" key="3">
    <source>
        <dbReference type="Proteomes" id="UP000490800"/>
    </source>
</evidence>
<dbReference type="EMBL" id="RHLK01000009">
    <property type="protein sequence ID" value="MVP01004.1"/>
    <property type="molecule type" value="Genomic_DNA"/>
</dbReference>
<dbReference type="RefSeq" id="WP_157337011.1">
    <property type="nucleotide sequence ID" value="NZ_RHLK01000009.1"/>
</dbReference>
<feature type="domain" description="MucB/RseB N-terminal" evidence="1">
    <location>
        <begin position="176"/>
        <end position="254"/>
    </location>
</feature>
<sequence>MKKKWLIGVTAAVIVVSGSAYGTFANYSVSSSSLNKVNAASLSIQEKMLNSIDLYENVKGSYHVYMEPLKQDSIVEFNIQQGKNPGSYVKIKNKNESAVTEVISDGVNQVSLNEQEKSFSKVKLPKIKSLSSEKRSYKDAEGKPVYIHRQDPAGSFAAHEVVFPQNYAFWLVDPAKYQIVGEEVILGRSATVIQGKLDSMMAEKHRATEFKFWVDTQTGVMLKLEEKDQQGKITNSIKVLSIEFDKGIDREKLQIQVPAGWKDNSIQVEKKAK</sequence>
<comment type="caution">
    <text evidence="2">The sequence shown here is derived from an EMBL/GenBank/DDBJ whole genome shotgun (WGS) entry which is preliminary data.</text>
</comment>
<dbReference type="AlphaFoldDB" id="A0A7X3FJP0"/>
<accession>A0A7X3FJP0</accession>
<name>A0A7X3FJP0_9BACL</name>
<reference evidence="2 3" key="1">
    <citation type="journal article" date="2019" name="Microorganisms">
        <title>Paenibacillus lutrae sp. nov., A Chitinolytic Species Isolated from A River Otter in Castril Natural Park, Granada, Spain.</title>
        <authorList>
            <person name="Rodriguez M."/>
            <person name="Reina J.C."/>
            <person name="Bejar V."/>
            <person name="Llamas I."/>
        </authorList>
    </citation>
    <scope>NUCLEOTIDE SEQUENCE [LARGE SCALE GENOMIC DNA]</scope>
    <source>
        <strain evidence="2 3">N10</strain>
    </source>
</reference>
<dbReference type="Proteomes" id="UP000490800">
    <property type="component" value="Unassembled WGS sequence"/>
</dbReference>